<evidence type="ECO:0000313" key="3">
    <source>
        <dbReference type="Proteomes" id="UP000035682"/>
    </source>
</evidence>
<dbReference type="WormBase" id="SRAE_2000281200">
    <property type="protein sequence ID" value="SRP12052"/>
    <property type="gene ID" value="WBGene00263026"/>
</dbReference>
<dbReference type="AlphaFoldDB" id="A0A090MZ17"/>
<protein>
    <submittedName>
        <fullName evidence="2 4">Zinc finger, C2H2 domain-containing protein</fullName>
    </submittedName>
</protein>
<dbReference type="RefSeq" id="XP_024507354.1">
    <property type="nucleotide sequence ID" value="XM_024653926.1"/>
</dbReference>
<dbReference type="Proteomes" id="UP000035682">
    <property type="component" value="Unplaced"/>
</dbReference>
<gene>
    <name evidence="2 4 5" type="ORF">SRAE_2000281200</name>
</gene>
<reference evidence="4" key="2">
    <citation type="submission" date="2020-12" db="UniProtKB">
        <authorList>
            <consortium name="WormBaseParasite"/>
        </authorList>
    </citation>
    <scope>IDENTIFICATION</scope>
</reference>
<reference evidence="2 3" key="1">
    <citation type="submission" date="2014-09" db="EMBL/GenBank/DDBJ databases">
        <authorList>
            <person name="Martin A.A."/>
        </authorList>
    </citation>
    <scope>NUCLEOTIDE SEQUENCE</scope>
    <source>
        <strain evidence="3">ED321</strain>
        <strain evidence="2">ED321 Heterogonic</strain>
    </source>
</reference>
<name>A0A090MZ17_STRRB</name>
<dbReference type="PROSITE" id="PS00028">
    <property type="entry name" value="ZINC_FINGER_C2H2_1"/>
    <property type="match status" value="1"/>
</dbReference>
<sequence length="690" mass="81694">MGEGKNRNLVKESETSKMGINIKKELSFQKTQDIYWEKITSNSLRSNLPFIPRTHLSFSFRNLPYRKFLCDLAAKGILKDYRKYNRTKIFLQKAEGRCHDDKFTEIMFNIAIPFGKSKDFKKNEKMLCDAYIAWTDDNYTTIQFESLAKLTVIMNGEGFFNGYTHYQIPFKQKNFTKCFFIISGRSTQITYHTNGRNGRTSLYIPSPKNESIEINFEDKMKNSRKRKYNENVKISQSPPPTPESMDLEIDSRDYIGIIQIGEYYLNKNGDYEYHNKLCGKGIQLLSPSHLQQFDFNISSIMHMSAKDLFNLIKKIKKIAIRETLPYLMLEFEVEEVNKLLEKTIEEQKKLIGTYEIQENIHTTTQIEYRLEWKSNTTAERVFRTMKCIGCNSNFDNINNLVIHLNTHYLPFNFDAIITNFQIIINVSFKGFPQDRILNYIDVKNNYFYKKKINNNRRFKKIPRRIIPSSTIIFVGGKTMRQYVLNKYYYSKLKYDHTNFIKEYSENEPSDDALLALPFPRIAPDFATRNHQIPFPEYDWDEIVVTNPCVDYPFATPNYYTDKNILEGNYYIELPSEEFHSVRLERSIIQSKCSSIEKVYCLLWDKFVYENNIGTPILPHENMCKALIQFYLNYIFERDDRYYLHQCFLTHGNSLAINNYITVEERSKVFRFCSLDFINISDYDNIDFDNL</sequence>
<accession>A0A090MZ17</accession>
<dbReference type="EMBL" id="LN609529">
    <property type="protein sequence ID" value="CEF68154.1"/>
    <property type="molecule type" value="Genomic_DNA"/>
</dbReference>
<evidence type="ECO:0000259" key="1">
    <source>
        <dbReference type="PROSITE" id="PS00028"/>
    </source>
</evidence>
<proteinExistence type="predicted"/>
<dbReference type="GeneID" id="36380519"/>
<dbReference type="WBParaSite" id="SRAE_2000281200.1">
    <property type="protein sequence ID" value="SRAE_2000281200.1"/>
    <property type="gene ID" value="WBGene00263026"/>
</dbReference>
<feature type="domain" description="C2H2-type" evidence="1">
    <location>
        <begin position="387"/>
        <end position="407"/>
    </location>
</feature>
<keyword evidence="3" id="KW-1185">Reference proteome</keyword>
<evidence type="ECO:0000313" key="5">
    <source>
        <dbReference type="WormBase" id="SRAE_2000281200"/>
    </source>
</evidence>
<evidence type="ECO:0000313" key="2">
    <source>
        <dbReference type="EMBL" id="CEF68154.1"/>
    </source>
</evidence>
<evidence type="ECO:0000313" key="4">
    <source>
        <dbReference type="WBParaSite" id="SRAE_2000281200.1"/>
    </source>
</evidence>
<organism evidence="2">
    <name type="scientific">Strongyloides ratti</name>
    <name type="common">Parasitic roundworm</name>
    <dbReference type="NCBI Taxonomy" id="34506"/>
    <lineage>
        <taxon>Eukaryota</taxon>
        <taxon>Metazoa</taxon>
        <taxon>Ecdysozoa</taxon>
        <taxon>Nematoda</taxon>
        <taxon>Chromadorea</taxon>
        <taxon>Rhabditida</taxon>
        <taxon>Tylenchina</taxon>
        <taxon>Panagrolaimomorpha</taxon>
        <taxon>Strongyloidoidea</taxon>
        <taxon>Strongyloididae</taxon>
        <taxon>Strongyloides</taxon>
    </lineage>
</organism>
<dbReference type="InterPro" id="IPR013087">
    <property type="entry name" value="Znf_C2H2_type"/>
</dbReference>
<dbReference type="CTD" id="36380519"/>